<evidence type="ECO:0000313" key="2">
    <source>
        <dbReference type="EMBL" id="KAK4032037.1"/>
    </source>
</evidence>
<feature type="region of interest" description="Disordered" evidence="1">
    <location>
        <begin position="242"/>
        <end position="309"/>
    </location>
</feature>
<comment type="caution">
    <text evidence="2">The sequence shown here is derived from an EMBL/GenBank/DDBJ whole genome shotgun (WGS) entry which is preliminary data.</text>
</comment>
<evidence type="ECO:0000313" key="3">
    <source>
        <dbReference type="Proteomes" id="UP001303115"/>
    </source>
</evidence>
<accession>A0AAN6SLT0</accession>
<proteinExistence type="predicted"/>
<protein>
    <submittedName>
        <fullName evidence="2">Uncharacterized protein</fullName>
    </submittedName>
</protein>
<sequence length="309" mass="34601">MRAFVETNEPWEEYGLDPINEEEDPKTMEGKSRIERLKFNEGCSVLGSLQEFARAPILDDDDREWFNPDWIDDLNDWSQMEFMDSEDFRLWWLGAILGSDNDRRPHAHALLTHVNPLHDDKLTTGEMAVATGIIASRRCFQGFNDHRYTPVTIFSASFRSLRVLQVWHDREDPNSLHVRRSPIKDFMQGENANLEAWITLLCWVMGDQLDDTRGGQVSKTVEGQGIEAASAQPVGKVMQDQAGEVVKSPPSKAASGQPEDDQQDGHHSDTSFVDSNRSDTNSSEGTGSDDSMNGDSEETLSPGQGKATV</sequence>
<feature type="compositionally biased region" description="Polar residues" evidence="1">
    <location>
        <begin position="270"/>
        <end position="302"/>
    </location>
</feature>
<evidence type="ECO:0000256" key="1">
    <source>
        <dbReference type="SAM" id="MobiDB-lite"/>
    </source>
</evidence>
<dbReference type="AlphaFoldDB" id="A0AAN6SLT0"/>
<gene>
    <name evidence="2" type="ORF">C8A01DRAFT_41531</name>
</gene>
<dbReference type="Proteomes" id="UP001303115">
    <property type="component" value="Unassembled WGS sequence"/>
</dbReference>
<organism evidence="2 3">
    <name type="scientific">Parachaetomium inaequale</name>
    <dbReference type="NCBI Taxonomy" id="2588326"/>
    <lineage>
        <taxon>Eukaryota</taxon>
        <taxon>Fungi</taxon>
        <taxon>Dikarya</taxon>
        <taxon>Ascomycota</taxon>
        <taxon>Pezizomycotina</taxon>
        <taxon>Sordariomycetes</taxon>
        <taxon>Sordariomycetidae</taxon>
        <taxon>Sordariales</taxon>
        <taxon>Chaetomiaceae</taxon>
        <taxon>Parachaetomium</taxon>
    </lineage>
</organism>
<reference evidence="3" key="1">
    <citation type="journal article" date="2023" name="Mol. Phylogenet. Evol.">
        <title>Genome-scale phylogeny and comparative genomics of the fungal order Sordariales.</title>
        <authorList>
            <person name="Hensen N."/>
            <person name="Bonometti L."/>
            <person name="Westerberg I."/>
            <person name="Brannstrom I.O."/>
            <person name="Guillou S."/>
            <person name="Cros-Aarteil S."/>
            <person name="Calhoun S."/>
            <person name="Haridas S."/>
            <person name="Kuo A."/>
            <person name="Mondo S."/>
            <person name="Pangilinan J."/>
            <person name="Riley R."/>
            <person name="LaButti K."/>
            <person name="Andreopoulos B."/>
            <person name="Lipzen A."/>
            <person name="Chen C."/>
            <person name="Yan M."/>
            <person name="Daum C."/>
            <person name="Ng V."/>
            <person name="Clum A."/>
            <person name="Steindorff A."/>
            <person name="Ohm R.A."/>
            <person name="Martin F."/>
            <person name="Silar P."/>
            <person name="Natvig D.O."/>
            <person name="Lalanne C."/>
            <person name="Gautier V."/>
            <person name="Ament-Velasquez S.L."/>
            <person name="Kruys A."/>
            <person name="Hutchinson M.I."/>
            <person name="Powell A.J."/>
            <person name="Barry K."/>
            <person name="Miller A.N."/>
            <person name="Grigoriev I.V."/>
            <person name="Debuchy R."/>
            <person name="Gladieux P."/>
            <person name="Hiltunen Thoren M."/>
            <person name="Johannesson H."/>
        </authorList>
    </citation>
    <scope>NUCLEOTIDE SEQUENCE [LARGE SCALE GENOMIC DNA]</scope>
    <source>
        <strain evidence="3">CBS 284.82</strain>
    </source>
</reference>
<name>A0AAN6SLT0_9PEZI</name>
<keyword evidence="3" id="KW-1185">Reference proteome</keyword>
<dbReference type="EMBL" id="MU854659">
    <property type="protein sequence ID" value="KAK4032037.1"/>
    <property type="molecule type" value="Genomic_DNA"/>
</dbReference>